<dbReference type="RefSeq" id="WP_139713830.1">
    <property type="nucleotide sequence ID" value="NZ_VKAC01000014.1"/>
</dbReference>
<reference evidence="2 3" key="1">
    <citation type="submission" date="2019-07" db="EMBL/GenBank/DDBJ databases">
        <title>Quadrisphaera sp. strain DD2A genome sequencing and assembly.</title>
        <authorList>
            <person name="Kim I."/>
        </authorList>
    </citation>
    <scope>NUCLEOTIDE SEQUENCE [LARGE SCALE GENOMIC DNA]</scope>
    <source>
        <strain evidence="2 3">DD2A</strain>
    </source>
</reference>
<gene>
    <name evidence="2" type="ORF">FMM08_20075</name>
</gene>
<dbReference type="AlphaFoldDB" id="A0A5C8Z5T2"/>
<accession>A0A5C8Z5T2</accession>
<name>A0A5C8Z5T2_9ACTN</name>
<evidence type="ECO:0000256" key="1">
    <source>
        <dbReference type="SAM" id="MobiDB-lite"/>
    </source>
</evidence>
<protein>
    <submittedName>
        <fullName evidence="2">YolD-like family protein</fullName>
    </submittedName>
</protein>
<evidence type="ECO:0000313" key="3">
    <source>
        <dbReference type="Proteomes" id="UP000321234"/>
    </source>
</evidence>
<keyword evidence="3" id="KW-1185">Reference proteome</keyword>
<proteinExistence type="predicted"/>
<comment type="caution">
    <text evidence="2">The sequence shown here is derived from an EMBL/GenBank/DDBJ whole genome shotgun (WGS) entry which is preliminary data.</text>
</comment>
<sequence>MPANSIKPGATVQPTVRARGGTYCYDHPVHVRIQWDNGDLEEVWGTVTEWNEEAMRVHLNRHGEGWYWFARADVRPCTATELPPDWTGVRSLGPSLGPLMPTPADRTRDGPISPGGVLS</sequence>
<evidence type="ECO:0000313" key="2">
    <source>
        <dbReference type="EMBL" id="TXR52491.1"/>
    </source>
</evidence>
<dbReference type="OrthoDB" id="5195718at2"/>
<feature type="region of interest" description="Disordered" evidence="1">
    <location>
        <begin position="85"/>
        <end position="119"/>
    </location>
</feature>
<dbReference type="EMBL" id="VKAC01000014">
    <property type="protein sequence ID" value="TXR52491.1"/>
    <property type="molecule type" value="Genomic_DNA"/>
</dbReference>
<organism evidence="2 3">
    <name type="scientific">Quadrisphaera setariae</name>
    <dbReference type="NCBI Taxonomy" id="2593304"/>
    <lineage>
        <taxon>Bacteria</taxon>
        <taxon>Bacillati</taxon>
        <taxon>Actinomycetota</taxon>
        <taxon>Actinomycetes</taxon>
        <taxon>Kineosporiales</taxon>
        <taxon>Kineosporiaceae</taxon>
        <taxon>Quadrisphaera</taxon>
    </lineage>
</organism>
<dbReference type="Proteomes" id="UP000321234">
    <property type="component" value="Unassembled WGS sequence"/>
</dbReference>